<feature type="compositionally biased region" description="Polar residues" evidence="11">
    <location>
        <begin position="525"/>
        <end position="535"/>
    </location>
</feature>
<dbReference type="GO" id="GO:0016020">
    <property type="term" value="C:membrane"/>
    <property type="evidence" value="ECO:0007669"/>
    <property type="project" value="UniProtKB-SubCell"/>
</dbReference>
<comment type="subcellular location">
    <subcellularLocation>
        <location evidence="2">Membrane</location>
        <topology evidence="2">Single-pass membrane protein</topology>
    </subcellularLocation>
    <subcellularLocation>
        <location evidence="1">Nucleus</location>
    </subcellularLocation>
</comment>
<keyword evidence="8" id="KW-0010">Activator</keyword>
<evidence type="ECO:0000256" key="2">
    <source>
        <dbReference type="ARBA" id="ARBA00004167"/>
    </source>
</evidence>
<feature type="compositionally biased region" description="Polar residues" evidence="11">
    <location>
        <begin position="544"/>
        <end position="554"/>
    </location>
</feature>
<keyword evidence="9" id="KW-0804">Transcription</keyword>
<organism evidence="13 14">
    <name type="scientific">Musa balbisiana</name>
    <name type="common">Banana</name>
    <dbReference type="NCBI Taxonomy" id="52838"/>
    <lineage>
        <taxon>Eukaryota</taxon>
        <taxon>Viridiplantae</taxon>
        <taxon>Streptophyta</taxon>
        <taxon>Embryophyta</taxon>
        <taxon>Tracheophyta</taxon>
        <taxon>Spermatophyta</taxon>
        <taxon>Magnoliopsida</taxon>
        <taxon>Liliopsida</taxon>
        <taxon>Zingiberales</taxon>
        <taxon>Musaceae</taxon>
        <taxon>Musa</taxon>
    </lineage>
</organism>
<dbReference type="InterPro" id="IPR003441">
    <property type="entry name" value="NAC-dom"/>
</dbReference>
<name>A0A4S8IA97_MUSBA</name>
<dbReference type="SUPFAM" id="SSF101941">
    <property type="entry name" value="NAC domain"/>
    <property type="match status" value="1"/>
</dbReference>
<dbReference type="GO" id="GO:0005634">
    <property type="term" value="C:nucleus"/>
    <property type="evidence" value="ECO:0007669"/>
    <property type="project" value="UniProtKB-SubCell"/>
</dbReference>
<feature type="region of interest" description="Disordered" evidence="11">
    <location>
        <begin position="517"/>
        <end position="554"/>
    </location>
</feature>
<keyword evidence="7" id="KW-0472">Membrane</keyword>
<evidence type="ECO:0000256" key="6">
    <source>
        <dbReference type="ARBA" id="ARBA00023125"/>
    </source>
</evidence>
<keyword evidence="6" id="KW-0238">DNA-binding</keyword>
<evidence type="ECO:0000256" key="10">
    <source>
        <dbReference type="ARBA" id="ARBA00023242"/>
    </source>
</evidence>
<dbReference type="GO" id="GO:0000976">
    <property type="term" value="F:transcription cis-regulatory region binding"/>
    <property type="evidence" value="ECO:0007669"/>
    <property type="project" value="UniProtKB-ARBA"/>
</dbReference>
<evidence type="ECO:0000256" key="5">
    <source>
        <dbReference type="ARBA" id="ARBA00023015"/>
    </source>
</evidence>
<evidence type="ECO:0000313" key="14">
    <source>
        <dbReference type="Proteomes" id="UP000317650"/>
    </source>
</evidence>
<evidence type="ECO:0000256" key="7">
    <source>
        <dbReference type="ARBA" id="ARBA00023136"/>
    </source>
</evidence>
<evidence type="ECO:0000256" key="8">
    <source>
        <dbReference type="ARBA" id="ARBA00023159"/>
    </source>
</evidence>
<dbReference type="PANTHER" id="PTHR31744:SF216">
    <property type="entry name" value="NAC TRANSCRIPTION FACTOR"/>
    <property type="match status" value="1"/>
</dbReference>
<dbReference type="Proteomes" id="UP000317650">
    <property type="component" value="Chromosome 2"/>
</dbReference>
<evidence type="ECO:0000256" key="9">
    <source>
        <dbReference type="ARBA" id="ARBA00023163"/>
    </source>
</evidence>
<sequence>MEEDRRGGMVVLSAESLPLGFRFRPTDVELVNHYLKGKISGRIKSEVEVIPEIDVCKYEPCDLPDKSLTKSVDSEWFFFAPKDKKYPNSNRSNRATETGYWKPTGKDRMVKSGSACPAIIGMKKTLVFHLGRAPKGVRTNWIMHEYRTLESESVSGEQGSFVLCRLFRKSEEKTPIFDNDDFTQRNVDEKESIGLFAPATPSPGETLHGIEATEEVVTPMNQKNLGSDLQEILQPLPLKTNVQPSGVNGLAADKTDITRSYPLKPEESHCNDTIVSDAANHGTVLGSEDAFLDYLAQHFGPEYDTLGPDDYRLSSTALSFTGNSFDALHHECLQELSQFDNNGQDSVTEFLNAMLCDPEECSPEVSNALRGFITEFEPDNQICRNMVFSGGTNSLPICSSNSSRKNSYIVPTRQDMSQFSVFPNQNSSLNVCSMVSAATNQEKANMGNSDRAGIHIGACKNLSGSDNLIEQPGLSRNPLRLQKLIHDASVPRTDHAVSSTIDDMVKTVLENIHSEHQFDEKKSASDLTASISTEDIPSRDKTNSTEIRSSSPEI</sequence>
<dbReference type="EMBL" id="PYDT01000011">
    <property type="protein sequence ID" value="THU44950.1"/>
    <property type="molecule type" value="Genomic_DNA"/>
</dbReference>
<evidence type="ECO:0000256" key="3">
    <source>
        <dbReference type="ARBA" id="ARBA00022692"/>
    </source>
</evidence>
<feature type="domain" description="NAC" evidence="12">
    <location>
        <begin position="17"/>
        <end position="169"/>
    </location>
</feature>
<dbReference type="Gene3D" id="2.170.150.80">
    <property type="entry name" value="NAC domain"/>
    <property type="match status" value="1"/>
</dbReference>
<dbReference type="PROSITE" id="PS51005">
    <property type="entry name" value="NAC"/>
    <property type="match status" value="1"/>
</dbReference>
<evidence type="ECO:0000313" key="13">
    <source>
        <dbReference type="EMBL" id="THU44950.1"/>
    </source>
</evidence>
<evidence type="ECO:0000256" key="11">
    <source>
        <dbReference type="SAM" id="MobiDB-lite"/>
    </source>
</evidence>
<keyword evidence="14" id="KW-1185">Reference proteome</keyword>
<keyword evidence="5" id="KW-0805">Transcription regulation</keyword>
<keyword evidence="3" id="KW-0812">Transmembrane</keyword>
<evidence type="ECO:0000256" key="1">
    <source>
        <dbReference type="ARBA" id="ARBA00004123"/>
    </source>
</evidence>
<keyword evidence="4" id="KW-1133">Transmembrane helix</keyword>
<evidence type="ECO:0000259" key="12">
    <source>
        <dbReference type="PROSITE" id="PS51005"/>
    </source>
</evidence>
<dbReference type="InterPro" id="IPR036093">
    <property type="entry name" value="NAC_dom_sf"/>
</dbReference>
<proteinExistence type="predicted"/>
<reference evidence="13 14" key="1">
    <citation type="journal article" date="2019" name="Nat. Plants">
        <title>Genome sequencing of Musa balbisiana reveals subgenome evolution and function divergence in polyploid bananas.</title>
        <authorList>
            <person name="Yao X."/>
        </authorList>
    </citation>
    <scope>NUCLEOTIDE SEQUENCE [LARGE SCALE GENOMIC DNA]</scope>
    <source>
        <strain evidence="14">cv. DH-PKW</strain>
        <tissue evidence="13">Leaves</tissue>
    </source>
</reference>
<dbReference type="STRING" id="52838.A0A4S8IA97"/>
<gene>
    <name evidence="13" type="ORF">C4D60_Mb02t12770</name>
</gene>
<dbReference type="PANTHER" id="PTHR31744">
    <property type="entry name" value="PROTEIN CUP-SHAPED COTYLEDON 2-RELATED"/>
    <property type="match status" value="1"/>
</dbReference>
<dbReference type="Pfam" id="PF02365">
    <property type="entry name" value="NAM"/>
    <property type="match status" value="1"/>
</dbReference>
<accession>A0A4S8IA97</accession>
<dbReference type="GO" id="GO:0006355">
    <property type="term" value="P:regulation of DNA-templated transcription"/>
    <property type="evidence" value="ECO:0007669"/>
    <property type="project" value="InterPro"/>
</dbReference>
<evidence type="ECO:0000256" key="4">
    <source>
        <dbReference type="ARBA" id="ARBA00022989"/>
    </source>
</evidence>
<comment type="caution">
    <text evidence="13">The sequence shown here is derived from an EMBL/GenBank/DDBJ whole genome shotgun (WGS) entry which is preliminary data.</text>
</comment>
<dbReference type="AlphaFoldDB" id="A0A4S8IA97"/>
<protein>
    <recommendedName>
        <fullName evidence="12">NAC domain-containing protein</fullName>
    </recommendedName>
</protein>
<keyword evidence="10" id="KW-0539">Nucleus</keyword>